<keyword evidence="2 6" id="KW-0808">Transferase</keyword>
<dbReference type="SUPFAM" id="SSF55048">
    <property type="entry name" value="Probable ACP-binding domain of malonyl-CoA ACP transacylase"/>
    <property type="match status" value="1"/>
</dbReference>
<organism evidence="6 7">
    <name type="scientific">Paenibacillus polymyxa</name>
    <name type="common">Bacillus polymyxa</name>
    <dbReference type="NCBI Taxonomy" id="1406"/>
    <lineage>
        <taxon>Bacteria</taxon>
        <taxon>Bacillati</taxon>
        <taxon>Bacillota</taxon>
        <taxon>Bacilli</taxon>
        <taxon>Bacillales</taxon>
        <taxon>Paenibacillaceae</taxon>
        <taxon>Paenibacillus</taxon>
    </lineage>
</organism>
<dbReference type="AlphaFoldDB" id="A0A378XUS4"/>
<gene>
    <name evidence="6" type="primary">fabD5</name>
    <name evidence="6" type="ORF">NCTC10343_01171</name>
</gene>
<dbReference type="RefSeq" id="WP_019686391.1">
    <property type="nucleotide sequence ID" value="NZ_CP025957.1"/>
</dbReference>
<dbReference type="EMBL" id="UGSC01000001">
    <property type="protein sequence ID" value="SUA67100.1"/>
    <property type="molecule type" value="Genomic_DNA"/>
</dbReference>
<dbReference type="Gene3D" id="3.30.70.250">
    <property type="entry name" value="Malonyl-CoA ACP transacylase, ACP-binding"/>
    <property type="match status" value="1"/>
</dbReference>
<dbReference type="GeneID" id="93349970"/>
<feature type="domain" description="Malonyl-CoA:ACP transacylase (MAT)" evidence="5">
    <location>
        <begin position="7"/>
        <end position="336"/>
    </location>
</feature>
<dbReference type="InterPro" id="IPR016036">
    <property type="entry name" value="Malonyl_transacylase_ACP-bd"/>
</dbReference>
<evidence type="ECO:0000259" key="5">
    <source>
        <dbReference type="SMART" id="SM00827"/>
    </source>
</evidence>
<comment type="catalytic activity">
    <reaction evidence="4">
        <text>holo-[ACP] + malonyl-CoA = malonyl-[ACP] + CoA</text>
        <dbReference type="Rhea" id="RHEA:41792"/>
        <dbReference type="Rhea" id="RHEA-COMP:9623"/>
        <dbReference type="Rhea" id="RHEA-COMP:9685"/>
        <dbReference type="ChEBI" id="CHEBI:57287"/>
        <dbReference type="ChEBI" id="CHEBI:57384"/>
        <dbReference type="ChEBI" id="CHEBI:64479"/>
        <dbReference type="ChEBI" id="CHEBI:78449"/>
        <dbReference type="EC" id="2.3.1.39"/>
    </reaction>
</comment>
<dbReference type="PANTHER" id="PTHR42681">
    <property type="entry name" value="MALONYL-COA-ACYL CARRIER PROTEIN TRANSACYLASE, MITOCHONDRIAL"/>
    <property type="match status" value="1"/>
</dbReference>
<dbReference type="InterPro" id="IPR050858">
    <property type="entry name" value="Mal-CoA-ACP_Trans/PKS_FabD"/>
</dbReference>
<dbReference type="GO" id="GO:0006633">
    <property type="term" value="P:fatty acid biosynthetic process"/>
    <property type="evidence" value="ECO:0007669"/>
    <property type="project" value="TreeGrafter"/>
</dbReference>
<dbReference type="InterPro" id="IPR014043">
    <property type="entry name" value="Acyl_transferase_dom"/>
</dbReference>
<dbReference type="PANTHER" id="PTHR42681:SF1">
    <property type="entry name" value="MALONYL-COA-ACYL CARRIER PROTEIN TRANSACYLASE, MITOCHONDRIAL"/>
    <property type="match status" value="1"/>
</dbReference>
<evidence type="ECO:0000256" key="4">
    <source>
        <dbReference type="ARBA" id="ARBA00048462"/>
    </source>
</evidence>
<dbReference type="InterPro" id="IPR016035">
    <property type="entry name" value="Acyl_Trfase/lysoPLipase"/>
</dbReference>
<evidence type="ECO:0000256" key="3">
    <source>
        <dbReference type="ARBA" id="ARBA00023315"/>
    </source>
</evidence>
<dbReference type="InterPro" id="IPR004410">
    <property type="entry name" value="Malonyl_CoA-ACP_transAc_FabD"/>
</dbReference>
<evidence type="ECO:0000256" key="2">
    <source>
        <dbReference type="ARBA" id="ARBA00022679"/>
    </source>
</evidence>
<dbReference type="Pfam" id="PF00698">
    <property type="entry name" value="Acyl_transf_1"/>
    <property type="match status" value="1"/>
</dbReference>
<accession>A0A378XUS4</accession>
<dbReference type="GO" id="GO:0004314">
    <property type="term" value="F:[acyl-carrier-protein] S-malonyltransferase activity"/>
    <property type="evidence" value="ECO:0007669"/>
    <property type="project" value="UniProtKB-EC"/>
</dbReference>
<keyword evidence="3 6" id="KW-0012">Acyltransferase</keyword>
<dbReference type="EC" id="2.3.1.39" evidence="1"/>
<evidence type="ECO:0000313" key="7">
    <source>
        <dbReference type="Proteomes" id="UP000254400"/>
    </source>
</evidence>
<reference evidence="6 7" key="1">
    <citation type="submission" date="2018-06" db="EMBL/GenBank/DDBJ databases">
        <authorList>
            <consortium name="Pathogen Informatics"/>
            <person name="Doyle S."/>
        </authorList>
    </citation>
    <scope>NUCLEOTIDE SEQUENCE [LARGE SCALE GENOMIC DNA]</scope>
    <source>
        <strain evidence="6 7">NCTC10343</strain>
    </source>
</reference>
<evidence type="ECO:0000313" key="6">
    <source>
        <dbReference type="EMBL" id="SUA67100.1"/>
    </source>
</evidence>
<protein>
    <recommendedName>
        <fullName evidence="1">[acyl-carrier-protein] S-malonyltransferase</fullName>
        <ecNumber evidence="1">2.3.1.39</ecNumber>
    </recommendedName>
</protein>
<dbReference type="SMART" id="SM00827">
    <property type="entry name" value="PKS_AT"/>
    <property type="match status" value="1"/>
</dbReference>
<name>A0A378XUS4_PAEPO</name>
<sequence length="415" mass="45992">MKKLGFLFPGQGSQYVGMGQSLYDEYSVARETFEEAEEALGFDLKSLCFTGSMDELTQTANAQPAILTVSIAAYRVLMQELKLAPSLVAGHSLGEFSALVSTGALAFSDAVKIVRQRGILMQEAVAPGAGAMLAVVGSHEREVEEVCQQASSGGVSVGIANYNSSEQLVISGHTPALEKAEEELNRRGIKTVRLKVGFPFHTNLMRSAAGKFRDELERYDYGRFQWPVLSNVTATPYTDRRYIISNLTSQMAQPVQWYKSVQYMLNQGVNHFIEIGPKTVLRNLMTGITSTAQSFAFEHPSGLELLRNADMECKPDGLGLVTSCIAIAVSTQNRNWNNDEYEQGVVVPYKELQNMREQLIATGTEPTIEQMQQALDKLKSIFETKLTPAEQRAERFEQIFSNTHTRELFPAFQVS</sequence>
<dbReference type="Gene3D" id="3.40.366.10">
    <property type="entry name" value="Malonyl-Coenzyme A Acyl Carrier Protein, domain 2"/>
    <property type="match status" value="1"/>
</dbReference>
<proteinExistence type="predicted"/>
<dbReference type="NCBIfam" id="TIGR00128">
    <property type="entry name" value="fabD"/>
    <property type="match status" value="1"/>
</dbReference>
<evidence type="ECO:0000256" key="1">
    <source>
        <dbReference type="ARBA" id="ARBA00013258"/>
    </source>
</evidence>
<dbReference type="Proteomes" id="UP000254400">
    <property type="component" value="Unassembled WGS sequence"/>
</dbReference>
<dbReference type="SUPFAM" id="SSF52151">
    <property type="entry name" value="FabD/lysophospholipase-like"/>
    <property type="match status" value="1"/>
</dbReference>
<dbReference type="InterPro" id="IPR001227">
    <property type="entry name" value="Ac_transferase_dom_sf"/>
</dbReference>